<keyword evidence="2" id="KW-1185">Reference proteome</keyword>
<sequence length="122" mass="13269">MDKIKTKRNERRLSKSFIEEGLKLVADRAEREGVSKGTASRHAAAIRGVTPALGGVMKRVTNPGAWVALYARSDATSTVISNMKFTAVIFEWAGEQDYENAGLYARIAKAIRTALAVRGETA</sequence>
<gene>
    <name evidence="1" type="ORF">ITX56_04775</name>
</gene>
<name>A0ABS7RS47_9ENTR</name>
<accession>A0ABS7RS47</accession>
<protein>
    <recommendedName>
        <fullName evidence="3">Bacteriophage protein</fullName>
    </recommendedName>
</protein>
<proteinExistence type="predicted"/>
<organism evidence="1 2">
    <name type="scientific">Leclercia barmai</name>
    <dbReference type="NCBI Taxonomy" id="2785629"/>
    <lineage>
        <taxon>Bacteria</taxon>
        <taxon>Pseudomonadati</taxon>
        <taxon>Pseudomonadota</taxon>
        <taxon>Gammaproteobacteria</taxon>
        <taxon>Enterobacterales</taxon>
        <taxon>Enterobacteriaceae</taxon>
        <taxon>Leclercia</taxon>
    </lineage>
</organism>
<reference evidence="1 2" key="1">
    <citation type="submission" date="2020-11" db="EMBL/GenBank/DDBJ databases">
        <title>Draft Genome of Enterobacter sp. strain EMC7.</title>
        <authorList>
            <person name="Barman P."/>
            <person name="Sinha S."/>
            <person name="Sen S."/>
            <person name="Chakraborty R."/>
        </authorList>
    </citation>
    <scope>NUCLEOTIDE SEQUENCE [LARGE SCALE GENOMIC DNA]</scope>
    <source>
        <strain evidence="1 2">EMC7</strain>
    </source>
</reference>
<dbReference type="Proteomes" id="UP000706580">
    <property type="component" value="Unassembled WGS sequence"/>
</dbReference>
<comment type="caution">
    <text evidence="1">The sequence shown here is derived from an EMBL/GenBank/DDBJ whole genome shotgun (WGS) entry which is preliminary data.</text>
</comment>
<evidence type="ECO:0000313" key="2">
    <source>
        <dbReference type="Proteomes" id="UP000706580"/>
    </source>
</evidence>
<dbReference type="EMBL" id="JADMNK010000002">
    <property type="protein sequence ID" value="MBZ0057133.1"/>
    <property type="molecule type" value="Genomic_DNA"/>
</dbReference>
<evidence type="ECO:0000313" key="1">
    <source>
        <dbReference type="EMBL" id="MBZ0057133.1"/>
    </source>
</evidence>
<evidence type="ECO:0008006" key="3">
    <source>
        <dbReference type="Google" id="ProtNLM"/>
    </source>
</evidence>
<dbReference type="RefSeq" id="WP_223074051.1">
    <property type="nucleotide sequence ID" value="NZ_JADMNK010000002.1"/>
</dbReference>